<evidence type="ECO:0000313" key="2">
    <source>
        <dbReference type="EMBL" id="TDD95075.1"/>
    </source>
</evidence>
<dbReference type="OrthoDB" id="1367793at2"/>
<dbReference type="AlphaFoldDB" id="A0A4R5C7J1"/>
<name>A0A4R5C7J1_9FLAO</name>
<gene>
    <name evidence="2" type="ORF">E0F76_14950</name>
</gene>
<organism evidence="2 3">
    <name type="scientific">Flavobacterium cellulosilyticum</name>
    <dbReference type="NCBI Taxonomy" id="2541731"/>
    <lineage>
        <taxon>Bacteria</taxon>
        <taxon>Pseudomonadati</taxon>
        <taxon>Bacteroidota</taxon>
        <taxon>Flavobacteriia</taxon>
        <taxon>Flavobacteriales</taxon>
        <taxon>Flavobacteriaceae</taxon>
        <taxon>Flavobacterium</taxon>
    </lineage>
</organism>
<dbReference type="EMBL" id="SMFK01000012">
    <property type="protein sequence ID" value="TDD95075.1"/>
    <property type="molecule type" value="Genomic_DNA"/>
</dbReference>
<evidence type="ECO:0000313" key="3">
    <source>
        <dbReference type="Proteomes" id="UP000295479"/>
    </source>
</evidence>
<dbReference type="RefSeq" id="WP_132007836.1">
    <property type="nucleotide sequence ID" value="NZ_SMFK01000012.1"/>
</dbReference>
<keyword evidence="1" id="KW-1133">Transmembrane helix</keyword>
<protein>
    <submittedName>
        <fullName evidence="2">Uncharacterized protein</fullName>
    </submittedName>
</protein>
<keyword evidence="1" id="KW-0472">Membrane</keyword>
<evidence type="ECO:0000256" key="1">
    <source>
        <dbReference type="SAM" id="Phobius"/>
    </source>
</evidence>
<comment type="caution">
    <text evidence="2">The sequence shown here is derived from an EMBL/GenBank/DDBJ whole genome shotgun (WGS) entry which is preliminary data.</text>
</comment>
<feature type="transmembrane region" description="Helical" evidence="1">
    <location>
        <begin position="6"/>
        <end position="26"/>
    </location>
</feature>
<reference evidence="2 3" key="1">
    <citation type="submission" date="2019-03" db="EMBL/GenBank/DDBJ databases">
        <title>Flavobacterium AR-3-4 sp. nov. isolated from arctic soil.</title>
        <authorList>
            <person name="Chaudhary D.K."/>
        </authorList>
    </citation>
    <scope>NUCLEOTIDE SEQUENCE [LARGE SCALE GENOMIC DNA]</scope>
    <source>
        <strain evidence="2 3">AR-3-4</strain>
    </source>
</reference>
<proteinExistence type="predicted"/>
<dbReference type="Proteomes" id="UP000295479">
    <property type="component" value="Unassembled WGS sequence"/>
</dbReference>
<keyword evidence="3" id="KW-1185">Reference proteome</keyword>
<sequence>MNITYYLAGLLSGICVASFFIGKELYKFYIKNKIQKKQLDRMAKLNDKIKKSFYLESNEMSSYL</sequence>
<accession>A0A4R5C7J1</accession>
<keyword evidence="1" id="KW-0812">Transmembrane</keyword>